<feature type="domain" description="Thiamine pyrophosphate enzyme TPP-binding" evidence="2">
    <location>
        <begin position="59"/>
        <end position="205"/>
    </location>
</feature>
<keyword evidence="1" id="KW-0560">Oxidoreductase</keyword>
<organism evidence="4">
    <name type="scientific">candidate division WOR-3 bacterium</name>
    <dbReference type="NCBI Taxonomy" id="2052148"/>
    <lineage>
        <taxon>Bacteria</taxon>
        <taxon>Bacteria division WOR-3</taxon>
    </lineage>
</organism>
<evidence type="ECO:0000313" key="4">
    <source>
        <dbReference type="EMBL" id="HGU46955.1"/>
    </source>
</evidence>
<evidence type="ECO:0000259" key="2">
    <source>
        <dbReference type="Pfam" id="PF02775"/>
    </source>
</evidence>
<comment type="caution">
    <text evidence="4">The sequence shown here is derived from an EMBL/GenBank/DDBJ whole genome shotgun (WGS) entry which is preliminary data.</text>
</comment>
<dbReference type="GO" id="GO:0016491">
    <property type="term" value="F:oxidoreductase activity"/>
    <property type="evidence" value="ECO:0007669"/>
    <property type="project" value="UniProtKB-KW"/>
</dbReference>
<dbReference type="EMBL" id="DSZH01000008">
    <property type="protein sequence ID" value="HGU46955.1"/>
    <property type="molecule type" value="Genomic_DNA"/>
</dbReference>
<evidence type="ECO:0000256" key="1">
    <source>
        <dbReference type="ARBA" id="ARBA00023002"/>
    </source>
</evidence>
<keyword evidence="4" id="KW-0670">Pyruvate</keyword>
<dbReference type="InterPro" id="IPR011766">
    <property type="entry name" value="TPP_enzyme_TPP-bd"/>
</dbReference>
<name>A0A7C4S2A6_UNCW3</name>
<dbReference type="EMBL" id="DTBX01000150">
    <property type="protein sequence ID" value="HGQ55660.1"/>
    <property type="molecule type" value="Genomic_DNA"/>
</dbReference>
<dbReference type="InterPro" id="IPR029061">
    <property type="entry name" value="THDP-binding"/>
</dbReference>
<dbReference type="InterPro" id="IPR051479">
    <property type="entry name" value="PorB-like"/>
</dbReference>
<dbReference type="GO" id="GO:0030976">
    <property type="term" value="F:thiamine pyrophosphate binding"/>
    <property type="evidence" value="ECO:0007669"/>
    <property type="project" value="InterPro"/>
</dbReference>
<reference evidence="4" key="1">
    <citation type="journal article" date="2020" name="mSystems">
        <title>Genome- and Community-Level Interaction Insights into Carbon Utilization and Element Cycling Functions of Hydrothermarchaeota in Hydrothermal Sediment.</title>
        <authorList>
            <person name="Zhou Z."/>
            <person name="Liu Y."/>
            <person name="Xu W."/>
            <person name="Pan J."/>
            <person name="Luo Z.H."/>
            <person name="Li M."/>
        </authorList>
    </citation>
    <scope>NUCLEOTIDE SEQUENCE [LARGE SCALE GENOMIC DNA]</scope>
    <source>
        <strain evidence="4">SpSt-594</strain>
        <strain evidence="3">SpSt-655</strain>
    </source>
</reference>
<gene>
    <name evidence="4" type="ORF">ENT60_00130</name>
    <name evidence="3" type="ORF">ENU28_04270</name>
</gene>
<sequence length="293" mass="32639">MRWQFANYTQEYMNQGHLACPGCGGAYAMRLALKALGKNTIVVIPACCWSIIDGPFPLHCLKVPVYHTAFETAAVVASGIRAALDIKGKTDIEVLAFAGDGGTLDIGIQALSAACERNDKIIYACYDNEAYMNTGIQRSSATPYGAWTTTTPRENFKKERKKNISEIIAAHRIPYVATASIGFPDDLIVKFKKAKEAKGTAFIHIFAPCPTGWRMAPELMITISQLAVDCKVFPLYEVFDGVKYVINYQPKNIPVKEYLKLQGRFSHLTEKEIEIIQREVDFNWEILTKKAKG</sequence>
<dbReference type="Gene3D" id="3.40.50.970">
    <property type="match status" value="2"/>
</dbReference>
<dbReference type="SUPFAM" id="SSF52518">
    <property type="entry name" value="Thiamin diphosphate-binding fold (THDP-binding)"/>
    <property type="match status" value="1"/>
</dbReference>
<protein>
    <submittedName>
        <fullName evidence="4">Pyruvate synthase subunit beta</fullName>
    </submittedName>
</protein>
<dbReference type="PANTHER" id="PTHR42897:SF1">
    <property type="entry name" value="2-OXOACID OXIDOREDUCTASE (FERREDOXIN)"/>
    <property type="match status" value="1"/>
</dbReference>
<dbReference type="CDD" id="cd03376">
    <property type="entry name" value="TPP_PFOR_porB_like"/>
    <property type="match status" value="1"/>
</dbReference>
<dbReference type="PANTHER" id="PTHR42897">
    <property type="entry name" value="PYRUVATE SYNTHASE SUBUNIT PORB"/>
    <property type="match status" value="1"/>
</dbReference>
<dbReference type="Pfam" id="PF02775">
    <property type="entry name" value="TPP_enzyme_C"/>
    <property type="match status" value="1"/>
</dbReference>
<accession>A0A7C4S2A6</accession>
<proteinExistence type="predicted"/>
<evidence type="ECO:0000313" key="3">
    <source>
        <dbReference type="EMBL" id="HGQ55660.1"/>
    </source>
</evidence>
<dbReference type="AlphaFoldDB" id="A0A7C4S2A6"/>